<evidence type="ECO:0000313" key="6">
    <source>
        <dbReference type="EMBL" id="ALR88666.1"/>
    </source>
</evidence>
<evidence type="ECO:0000259" key="5">
    <source>
        <dbReference type="PROSITE" id="PS50089"/>
    </source>
</evidence>
<feature type="region of interest" description="Disordered" evidence="4">
    <location>
        <begin position="231"/>
        <end position="293"/>
    </location>
</feature>
<reference evidence="6" key="1">
    <citation type="journal article" date="2015" name="Nature">
        <title>Hemichordate genomes and deuterostome origins.</title>
        <authorList>
            <person name="Simakov O."/>
            <person name="Kawashima T."/>
            <person name="Marletaz F."/>
            <person name="Jenkins J."/>
            <person name="Koyanagi R."/>
            <person name="Mitros T."/>
            <person name="Hisata K."/>
            <person name="Bredeson J."/>
            <person name="Shoguchi E."/>
            <person name="Gyoja F."/>
            <person name="Yue J.X."/>
            <person name="Chen Y.C."/>
            <person name="Freeman R.M.Jr."/>
            <person name="Sasaki A."/>
            <person name="Hikosaka-Katayama T."/>
            <person name="Sato A."/>
            <person name="Fujie M."/>
            <person name="Baughman K.W."/>
            <person name="Levine J."/>
            <person name="Gonzalez P."/>
            <person name="Cameron C."/>
            <person name="Fritzenwanker J.H."/>
            <person name="Pani A.M."/>
            <person name="Goto H."/>
            <person name="Kanda M."/>
            <person name="Arakaki N."/>
            <person name="Yamasaki S."/>
            <person name="Qu J."/>
            <person name="Cree A."/>
            <person name="Ding Y."/>
            <person name="Dinh H.H."/>
            <person name="Dugan S."/>
            <person name="Holder M."/>
            <person name="Jhangiani S.N."/>
            <person name="Kovar C.L."/>
            <person name="Lee S.L."/>
            <person name="Lewis L.R."/>
            <person name="Morton D."/>
            <person name="Nazareth L.V."/>
            <person name="Okwuonu G."/>
            <person name="Santibanez J."/>
            <person name="Chen R."/>
            <person name="Richards S."/>
            <person name="Muzny D.M."/>
            <person name="Gillis A."/>
            <person name="Peshkin L."/>
            <person name="Wu M."/>
            <person name="Humphreys T."/>
            <person name="Su Y.H."/>
            <person name="Putnam N.H."/>
            <person name="Schmutz J."/>
            <person name="Fujiyama A."/>
            <person name="Yu J.K."/>
            <person name="Tagawa K."/>
            <person name="Worley K.C."/>
            <person name="Gibbs R.A."/>
            <person name="Kirschner M.W."/>
            <person name="Lowe C.J."/>
            <person name="Satoh N."/>
            <person name="Rokhsar D.S."/>
            <person name="Gerhart J."/>
        </authorList>
    </citation>
    <scope>NUCLEOTIDE SEQUENCE</scope>
</reference>
<feature type="compositionally biased region" description="Basic and acidic residues" evidence="4">
    <location>
        <begin position="65"/>
        <end position="78"/>
    </location>
</feature>
<dbReference type="InterPro" id="IPR003649">
    <property type="entry name" value="Bbox_C"/>
</dbReference>
<evidence type="ECO:0000256" key="3">
    <source>
        <dbReference type="PROSITE-ProRule" id="PRU00175"/>
    </source>
</evidence>
<organism evidence="6">
    <name type="scientific">Saccoglossus kowalevskii</name>
    <name type="common">Acorn worm</name>
    <dbReference type="NCBI Taxonomy" id="10224"/>
    <lineage>
        <taxon>Eukaryota</taxon>
        <taxon>Metazoa</taxon>
        <taxon>Hemichordata</taxon>
        <taxon>Enteropneusta</taxon>
        <taxon>Harrimaniidae</taxon>
        <taxon>Saccoglossus</taxon>
    </lineage>
</organism>
<dbReference type="InterPro" id="IPR050617">
    <property type="entry name" value="E3_ligase_FN3/SPRY"/>
</dbReference>
<dbReference type="KEGG" id="sko:100368772"/>
<dbReference type="RefSeq" id="XP_002732572.1">
    <property type="nucleotide sequence ID" value="XM_002732526.2"/>
</dbReference>
<evidence type="ECO:0000313" key="7">
    <source>
        <dbReference type="Proteomes" id="UP000694865"/>
    </source>
</evidence>
<feature type="compositionally biased region" description="Basic and acidic residues" evidence="4">
    <location>
        <begin position="255"/>
        <end position="284"/>
    </location>
</feature>
<dbReference type="Gene3D" id="3.30.40.10">
    <property type="entry name" value="Zinc/RING finger domain, C3HC4 (zinc finger)"/>
    <property type="match status" value="1"/>
</dbReference>
<reference evidence="8" key="2">
    <citation type="submission" date="2025-05" db="UniProtKB">
        <authorList>
            <consortium name="RefSeq"/>
        </authorList>
    </citation>
    <scope>IDENTIFICATION</scope>
    <source>
        <tissue evidence="8">Testes</tissue>
    </source>
</reference>
<dbReference type="GeneID" id="100368772"/>
<dbReference type="SMART" id="SM00502">
    <property type="entry name" value="BBC"/>
    <property type="match status" value="1"/>
</dbReference>
<evidence type="ECO:0000256" key="2">
    <source>
        <dbReference type="ARBA" id="ARBA00022833"/>
    </source>
</evidence>
<evidence type="ECO:0000256" key="1">
    <source>
        <dbReference type="ARBA" id="ARBA00022771"/>
    </source>
</evidence>
<name>A0A0U2T5Y8_SACKO</name>
<feature type="region of interest" description="Disordered" evidence="4">
    <location>
        <begin position="59"/>
        <end position="78"/>
    </location>
</feature>
<dbReference type="SUPFAM" id="SSF57850">
    <property type="entry name" value="RING/U-box"/>
    <property type="match status" value="1"/>
</dbReference>
<dbReference type="PANTHER" id="PTHR24099">
    <property type="entry name" value="E3 UBIQUITIN-PROTEIN LIGASE TRIM36-RELATED"/>
    <property type="match status" value="1"/>
</dbReference>
<keyword evidence="7" id="KW-1185">Reference proteome</keyword>
<protein>
    <submittedName>
        <fullName evidence="8">E3 ubiquitin-protein ligase Midline-1-like</fullName>
    </submittedName>
    <submittedName>
        <fullName evidence="6">Midline protein-like 075</fullName>
    </submittedName>
</protein>
<keyword evidence="1 3" id="KW-0479">Metal-binding</keyword>
<evidence type="ECO:0000256" key="4">
    <source>
        <dbReference type="SAM" id="MobiDB-lite"/>
    </source>
</evidence>
<dbReference type="PROSITE" id="PS50089">
    <property type="entry name" value="ZF_RING_2"/>
    <property type="match status" value="1"/>
</dbReference>
<feature type="domain" description="RING-type" evidence="5">
    <location>
        <begin position="5"/>
        <end position="50"/>
    </location>
</feature>
<dbReference type="PANTHER" id="PTHR24099:SF16">
    <property type="entry name" value="E3 UBIQUITIN-PROTEIN LIGASE MIDLINE-1-LIKE ISOFORM X1"/>
    <property type="match status" value="1"/>
</dbReference>
<dbReference type="InterPro" id="IPR013083">
    <property type="entry name" value="Znf_RING/FYVE/PHD"/>
</dbReference>
<dbReference type="AlphaFoldDB" id="A0A0U2T5Y8"/>
<dbReference type="EMBL" id="KT984269">
    <property type="protein sequence ID" value="ALR88666.1"/>
    <property type="molecule type" value="mRNA"/>
</dbReference>
<dbReference type="Proteomes" id="UP000694865">
    <property type="component" value="Unplaced"/>
</dbReference>
<keyword evidence="1 3" id="KW-0863">Zinc-finger</keyword>
<feature type="compositionally biased region" description="Acidic residues" evidence="4">
    <location>
        <begin position="234"/>
        <end position="254"/>
    </location>
</feature>
<sequence>MSFTCVHCGDSQKKKLELTCKHDLCNKCEDDIKKKGDDAGAQEFHCPECNKGVEHQALNKKGDKKKNPQEELAEKRRQYHEKKSEIIKNLEDLERENRKLEDFMKRLNVIGEKTKVNASYVRNDINQECDALILIIERRRRVMLGKVDDAQARKLRTLQTQMRSCQQARSKGLAVVIRTNRALERMPQDTLITKADSINGSIDDAKESYPELNPEIDEKINYKVDFSSTKEQLEQLDLEEVEDEGEEEGGEEDEKEKGEWTELADENKDGNKKENEEDGEKKGDWTGLAEENS</sequence>
<evidence type="ECO:0000313" key="8">
    <source>
        <dbReference type="RefSeq" id="XP_002732572.1"/>
    </source>
</evidence>
<dbReference type="InterPro" id="IPR001841">
    <property type="entry name" value="Znf_RING"/>
</dbReference>
<proteinExistence type="evidence at transcript level"/>
<dbReference type="GO" id="GO:0008270">
    <property type="term" value="F:zinc ion binding"/>
    <property type="evidence" value="ECO:0007669"/>
    <property type="project" value="UniProtKB-KW"/>
</dbReference>
<gene>
    <name evidence="8" type="primary">LOC100368772</name>
</gene>
<keyword evidence="2" id="KW-0862">Zinc</keyword>
<accession>A0A0U2T5Y8</accession>
<dbReference type="Gene3D" id="1.20.5.170">
    <property type="match status" value="1"/>
</dbReference>